<proteinExistence type="predicted"/>
<dbReference type="OrthoDB" id="10433584at2759"/>
<feature type="transmembrane region" description="Helical" evidence="2">
    <location>
        <begin position="235"/>
        <end position="252"/>
    </location>
</feature>
<dbReference type="EMBL" id="JFBX01000818">
    <property type="protein sequence ID" value="KXH27557.1"/>
    <property type="molecule type" value="Genomic_DNA"/>
</dbReference>
<reference evidence="3 4" key="1">
    <citation type="submission" date="2014-02" db="EMBL/GenBank/DDBJ databases">
        <title>The genome sequence of Colletotrichum simmondsii CBS122122.</title>
        <authorList>
            <person name="Baroncelli R."/>
            <person name="Thon M.R."/>
        </authorList>
    </citation>
    <scope>NUCLEOTIDE SEQUENCE [LARGE SCALE GENOMIC DNA]</scope>
    <source>
        <strain evidence="3 4">CBS122122</strain>
    </source>
</reference>
<evidence type="ECO:0000256" key="2">
    <source>
        <dbReference type="SAM" id="Phobius"/>
    </source>
</evidence>
<organism evidence="3 4">
    <name type="scientific">Colletotrichum simmondsii</name>
    <dbReference type="NCBI Taxonomy" id="703756"/>
    <lineage>
        <taxon>Eukaryota</taxon>
        <taxon>Fungi</taxon>
        <taxon>Dikarya</taxon>
        <taxon>Ascomycota</taxon>
        <taxon>Pezizomycotina</taxon>
        <taxon>Sordariomycetes</taxon>
        <taxon>Hypocreomycetidae</taxon>
        <taxon>Glomerellales</taxon>
        <taxon>Glomerellaceae</taxon>
        <taxon>Colletotrichum</taxon>
        <taxon>Colletotrichum acutatum species complex</taxon>
    </lineage>
</organism>
<protein>
    <submittedName>
        <fullName evidence="3">Uncharacterized protein</fullName>
    </submittedName>
</protein>
<keyword evidence="4" id="KW-1185">Reference proteome</keyword>
<gene>
    <name evidence="3" type="ORF">CSIM01_13163</name>
</gene>
<feature type="region of interest" description="Disordered" evidence="1">
    <location>
        <begin position="158"/>
        <end position="177"/>
    </location>
</feature>
<keyword evidence="2" id="KW-0472">Membrane</keyword>
<dbReference type="AlphaFoldDB" id="A0A135RVP9"/>
<accession>A0A135RVP9</accession>
<evidence type="ECO:0000313" key="3">
    <source>
        <dbReference type="EMBL" id="KXH27557.1"/>
    </source>
</evidence>
<sequence length="253" mass="26533">MHLPANSGDVIHYSTYSVPPSGPYKEKASPILPPMRSPQERISITQTFTLFKNPPDTPKNAPDNLTKMPLPTSTSLLFLLLAFTAAATSQSTPTPSPSQPPIDDGTVCPGSTIPCWEGCMPPDGVCCHGSSKTWWCQKGNTCGKSEAAGCFPPPKRASSFSSSSAPTTSDESLATTTESVTRPSLTCVFQIPPIVQRQQREKVTTTVSACPIELASTTSVPGAARGSGPAAMGQSWAVVMSIGVAVGFVMMLV</sequence>
<keyword evidence="2" id="KW-0812">Transmembrane</keyword>
<dbReference type="Proteomes" id="UP000070328">
    <property type="component" value="Unassembled WGS sequence"/>
</dbReference>
<keyword evidence="2" id="KW-1133">Transmembrane helix</keyword>
<feature type="compositionally biased region" description="Low complexity" evidence="1">
    <location>
        <begin position="158"/>
        <end position="169"/>
    </location>
</feature>
<evidence type="ECO:0000256" key="1">
    <source>
        <dbReference type="SAM" id="MobiDB-lite"/>
    </source>
</evidence>
<comment type="caution">
    <text evidence="3">The sequence shown here is derived from an EMBL/GenBank/DDBJ whole genome shotgun (WGS) entry which is preliminary data.</text>
</comment>
<name>A0A135RVP9_9PEZI</name>
<evidence type="ECO:0000313" key="4">
    <source>
        <dbReference type="Proteomes" id="UP000070328"/>
    </source>
</evidence>